<dbReference type="AlphaFoldDB" id="A0AAW1XTH7"/>
<comment type="caution">
    <text evidence="1">The sequence shown here is derived from an EMBL/GenBank/DDBJ whole genome shotgun (WGS) entry which is preliminary data.</text>
</comment>
<name>A0AAW1XTH7_RUBAR</name>
<dbReference type="EMBL" id="JBEDUW010000003">
    <property type="protein sequence ID" value="KAK9939224.1"/>
    <property type="molecule type" value="Genomic_DNA"/>
</dbReference>
<evidence type="ECO:0000313" key="1">
    <source>
        <dbReference type="EMBL" id="KAK9939224.1"/>
    </source>
</evidence>
<dbReference type="Proteomes" id="UP001457282">
    <property type="component" value="Unassembled WGS sequence"/>
</dbReference>
<evidence type="ECO:0000313" key="2">
    <source>
        <dbReference type="Proteomes" id="UP001457282"/>
    </source>
</evidence>
<proteinExistence type="predicted"/>
<organism evidence="1 2">
    <name type="scientific">Rubus argutus</name>
    <name type="common">Southern blackberry</name>
    <dbReference type="NCBI Taxonomy" id="59490"/>
    <lineage>
        <taxon>Eukaryota</taxon>
        <taxon>Viridiplantae</taxon>
        <taxon>Streptophyta</taxon>
        <taxon>Embryophyta</taxon>
        <taxon>Tracheophyta</taxon>
        <taxon>Spermatophyta</taxon>
        <taxon>Magnoliopsida</taxon>
        <taxon>eudicotyledons</taxon>
        <taxon>Gunneridae</taxon>
        <taxon>Pentapetalae</taxon>
        <taxon>rosids</taxon>
        <taxon>fabids</taxon>
        <taxon>Rosales</taxon>
        <taxon>Rosaceae</taxon>
        <taxon>Rosoideae</taxon>
        <taxon>Rosoideae incertae sedis</taxon>
        <taxon>Rubus</taxon>
    </lineage>
</organism>
<keyword evidence="2" id="KW-1185">Reference proteome</keyword>
<accession>A0AAW1XTH7</accession>
<sequence length="107" mass="11885">MLKIMRKTSSSYYSYCSSSGTGMPCCFHSTGLVAPVTNYMALFHSHSSKPTKSQSQSQLGKLVRDPIPSRTKITTLEHALKVLDEMLHTRPRPSVSVSIKSWVNLPN</sequence>
<reference evidence="1 2" key="1">
    <citation type="journal article" date="2023" name="G3 (Bethesda)">
        <title>A chromosome-length genome assembly and annotation of blackberry (Rubus argutus, cv. 'Hillquist').</title>
        <authorList>
            <person name="Bruna T."/>
            <person name="Aryal R."/>
            <person name="Dudchenko O."/>
            <person name="Sargent D.J."/>
            <person name="Mead D."/>
            <person name="Buti M."/>
            <person name="Cavallini A."/>
            <person name="Hytonen T."/>
            <person name="Andres J."/>
            <person name="Pham M."/>
            <person name="Weisz D."/>
            <person name="Mascagni F."/>
            <person name="Usai G."/>
            <person name="Natali L."/>
            <person name="Bassil N."/>
            <person name="Fernandez G.E."/>
            <person name="Lomsadze A."/>
            <person name="Armour M."/>
            <person name="Olukolu B."/>
            <person name="Poorten T."/>
            <person name="Britton C."/>
            <person name="Davik J."/>
            <person name="Ashrafi H."/>
            <person name="Aiden E.L."/>
            <person name="Borodovsky M."/>
            <person name="Worthington M."/>
        </authorList>
    </citation>
    <scope>NUCLEOTIDE SEQUENCE [LARGE SCALE GENOMIC DNA]</scope>
    <source>
        <strain evidence="1">PI 553951</strain>
    </source>
</reference>
<gene>
    <name evidence="1" type="ORF">M0R45_015930</name>
</gene>
<protein>
    <submittedName>
        <fullName evidence="1">Uncharacterized protein</fullName>
    </submittedName>
</protein>